<dbReference type="GO" id="GO:0005737">
    <property type="term" value="C:cytoplasm"/>
    <property type="evidence" value="ECO:0007669"/>
    <property type="project" value="UniProtKB-SubCell"/>
</dbReference>
<evidence type="ECO:0000313" key="8">
    <source>
        <dbReference type="EMBL" id="CAG8101311.1"/>
    </source>
</evidence>
<evidence type="ECO:0000256" key="6">
    <source>
        <dbReference type="ARBA" id="ARBA00023016"/>
    </source>
</evidence>
<evidence type="ECO:0000256" key="2">
    <source>
        <dbReference type="ARBA" id="ARBA00007665"/>
    </source>
</evidence>
<evidence type="ECO:0000256" key="4">
    <source>
        <dbReference type="ARBA" id="ARBA00022491"/>
    </source>
</evidence>
<accession>A0A9W4HRM5</accession>
<dbReference type="Pfam" id="PF05773">
    <property type="entry name" value="RWD"/>
    <property type="match status" value="1"/>
</dbReference>
<keyword evidence="6" id="KW-0346">Stress response</keyword>
<dbReference type="GO" id="GO:0140469">
    <property type="term" value="P:GCN2-mediated signaling"/>
    <property type="evidence" value="ECO:0007669"/>
    <property type="project" value="TreeGrafter"/>
</dbReference>
<comment type="caution">
    <text evidence="8">The sequence shown here is derived from an EMBL/GenBank/DDBJ whole genome shotgun (WGS) entry which is preliminary data.</text>
</comment>
<proteinExistence type="inferred from homology"/>
<dbReference type="OrthoDB" id="4342394at2759"/>
<dbReference type="Gene3D" id="3.30.230.30">
    <property type="entry name" value="Impact, N-terminal domain"/>
    <property type="match status" value="1"/>
</dbReference>
<feature type="domain" description="RWD" evidence="7">
    <location>
        <begin position="12"/>
        <end position="133"/>
    </location>
</feature>
<dbReference type="PROSITE" id="PS00910">
    <property type="entry name" value="UPF0029"/>
    <property type="match status" value="1"/>
</dbReference>
<dbReference type="Proteomes" id="UP001153461">
    <property type="component" value="Unassembled WGS sequence"/>
</dbReference>
<dbReference type="GO" id="GO:0006446">
    <property type="term" value="P:regulation of translational initiation"/>
    <property type="evidence" value="ECO:0007669"/>
    <property type="project" value="TreeGrafter"/>
</dbReference>
<keyword evidence="4" id="KW-0678">Repressor</keyword>
<dbReference type="PANTHER" id="PTHR16301:SF25">
    <property type="entry name" value="PROTEIN IMPACT"/>
    <property type="match status" value="1"/>
</dbReference>
<dbReference type="InterPro" id="IPR016135">
    <property type="entry name" value="UBQ-conjugating_enzyme/RWD"/>
</dbReference>
<protein>
    <recommendedName>
        <fullName evidence="7">RWD domain-containing protein</fullName>
    </recommendedName>
</protein>
<keyword evidence="5" id="KW-0810">Translation regulation</keyword>
<organism evidence="8 9">
    <name type="scientific">Penicillium nalgiovense</name>
    <dbReference type="NCBI Taxonomy" id="60175"/>
    <lineage>
        <taxon>Eukaryota</taxon>
        <taxon>Fungi</taxon>
        <taxon>Dikarya</taxon>
        <taxon>Ascomycota</taxon>
        <taxon>Pezizomycotina</taxon>
        <taxon>Eurotiomycetes</taxon>
        <taxon>Eurotiomycetidae</taxon>
        <taxon>Eurotiales</taxon>
        <taxon>Aspergillaceae</taxon>
        <taxon>Penicillium</taxon>
    </lineage>
</organism>
<dbReference type="SMART" id="SM00591">
    <property type="entry name" value="RWD"/>
    <property type="match status" value="1"/>
</dbReference>
<dbReference type="InterPro" id="IPR020569">
    <property type="entry name" value="UPF0029_Impact_CS"/>
</dbReference>
<reference evidence="8" key="1">
    <citation type="submission" date="2021-07" db="EMBL/GenBank/DDBJ databases">
        <authorList>
            <person name="Branca A.L. A."/>
        </authorList>
    </citation>
    <scope>NUCLEOTIDE SEQUENCE</scope>
</reference>
<dbReference type="InterPro" id="IPR001498">
    <property type="entry name" value="Impact_N"/>
</dbReference>
<dbReference type="Gene3D" id="3.10.110.10">
    <property type="entry name" value="Ubiquitin Conjugating Enzyme"/>
    <property type="match status" value="1"/>
</dbReference>
<gene>
    <name evidence="8" type="ORF">PNAL_LOCUS4701</name>
</gene>
<dbReference type="SUPFAM" id="SSF54211">
    <property type="entry name" value="Ribosomal protein S5 domain 2-like"/>
    <property type="match status" value="1"/>
</dbReference>
<evidence type="ECO:0000313" key="9">
    <source>
        <dbReference type="Proteomes" id="UP001153461"/>
    </source>
</evidence>
<evidence type="ECO:0000256" key="1">
    <source>
        <dbReference type="ARBA" id="ARBA00004496"/>
    </source>
</evidence>
<dbReference type="AlphaFoldDB" id="A0A9W4HRM5"/>
<sequence length="321" mass="34666">MPLVPENQDLAEEIEAVNAIYDPGTVTVTRTTANATTNNTLDLGCSAHSNNNIHTTVVTLQIPEQQHLSFILGFEASYPDSRPAVLGTASTAARGEGKIAIDVLEDIIQRTWQAGAVCLFDVISEAVDVFPELSIGQDDVGDSSTQTPTVDSSITTEAFEALSLRDAFGIDAPPEWILSDVVSEKKSVFVGRVARVTCLAQAQSFLDHLTATDRKVAAATHNISAWRIRQKKVDGEGETVVQDYDDDGETAAGGRLLHVMQLMDVWNVVVVVTRWYGGIQLGPARFRLINDVGRDALVKGGFTKEKEEAGSVEKGKKKGKK</sequence>
<keyword evidence="3" id="KW-0963">Cytoplasm</keyword>
<dbReference type="InterPro" id="IPR036956">
    <property type="entry name" value="Impact_N_sf"/>
</dbReference>
<evidence type="ECO:0000256" key="5">
    <source>
        <dbReference type="ARBA" id="ARBA00022845"/>
    </source>
</evidence>
<dbReference type="InterPro" id="IPR020568">
    <property type="entry name" value="Ribosomal_Su5_D2-typ_SF"/>
</dbReference>
<dbReference type="EMBL" id="CAJVNV010000188">
    <property type="protein sequence ID" value="CAG8101311.1"/>
    <property type="molecule type" value="Genomic_DNA"/>
</dbReference>
<evidence type="ECO:0000256" key="3">
    <source>
        <dbReference type="ARBA" id="ARBA00022490"/>
    </source>
</evidence>
<dbReference type="PANTHER" id="PTHR16301">
    <property type="entry name" value="IMPACT-RELATED"/>
    <property type="match status" value="1"/>
</dbReference>
<dbReference type="InterPro" id="IPR006575">
    <property type="entry name" value="RWD_dom"/>
</dbReference>
<name>A0A9W4HRM5_PENNA</name>
<evidence type="ECO:0000259" key="7">
    <source>
        <dbReference type="PROSITE" id="PS50908"/>
    </source>
</evidence>
<dbReference type="SUPFAM" id="SSF54495">
    <property type="entry name" value="UBC-like"/>
    <property type="match status" value="1"/>
</dbReference>
<dbReference type="PROSITE" id="PS50908">
    <property type="entry name" value="RWD"/>
    <property type="match status" value="1"/>
</dbReference>
<dbReference type="InterPro" id="IPR023582">
    <property type="entry name" value="Impact"/>
</dbReference>
<dbReference type="Pfam" id="PF01205">
    <property type="entry name" value="Impact_N"/>
    <property type="match status" value="1"/>
</dbReference>
<comment type="similarity">
    <text evidence="2">Belongs to the IMPACT family.</text>
</comment>
<comment type="subcellular location">
    <subcellularLocation>
        <location evidence="1">Cytoplasm</location>
    </subcellularLocation>
</comment>
<dbReference type="CDD" id="cd23822">
    <property type="entry name" value="RWD_ScYIH1-like"/>
    <property type="match status" value="1"/>
</dbReference>